<keyword evidence="2" id="KW-0238">DNA-binding</keyword>
<evidence type="ECO:0000313" key="5">
    <source>
        <dbReference type="EMBL" id="SDL43760.1"/>
    </source>
</evidence>
<dbReference type="OrthoDB" id="8231503at2"/>
<dbReference type="Pfam" id="PF01638">
    <property type="entry name" value="HxlR"/>
    <property type="match status" value="1"/>
</dbReference>
<dbReference type="STRING" id="563176.SAMN04488090_0846"/>
<dbReference type="InterPro" id="IPR002577">
    <property type="entry name" value="HTH_HxlR"/>
</dbReference>
<proteinExistence type="predicted"/>
<dbReference type="Proteomes" id="UP000198901">
    <property type="component" value="Unassembled WGS sequence"/>
</dbReference>
<dbReference type="PROSITE" id="PS51118">
    <property type="entry name" value="HTH_HXLR"/>
    <property type="match status" value="1"/>
</dbReference>
<gene>
    <name evidence="5" type="ORF">SAMN04488090_0846</name>
</gene>
<protein>
    <submittedName>
        <fullName evidence="5">Transcriptional regulator, HxlR family</fullName>
    </submittedName>
</protein>
<evidence type="ECO:0000256" key="1">
    <source>
        <dbReference type="ARBA" id="ARBA00023015"/>
    </source>
</evidence>
<dbReference type="Gene3D" id="1.10.10.10">
    <property type="entry name" value="Winged helix-like DNA-binding domain superfamily/Winged helix DNA-binding domain"/>
    <property type="match status" value="1"/>
</dbReference>
<dbReference type="PANTHER" id="PTHR33204:SF29">
    <property type="entry name" value="TRANSCRIPTIONAL REGULATOR"/>
    <property type="match status" value="1"/>
</dbReference>
<dbReference type="RefSeq" id="WP_093198227.1">
    <property type="nucleotide sequence ID" value="NZ_FNGS01000002.1"/>
</dbReference>
<evidence type="ECO:0000259" key="4">
    <source>
        <dbReference type="PROSITE" id="PS51118"/>
    </source>
</evidence>
<sequence length="119" mass="13531">MAEKRKTKDFNPHRCGVTHFLNKVGGKWKVLVIHGVSMGCNRFSLLTKAIPQISKQMLINQLRELEEDGILERTVFPEIPPRVEYRLSEYGSSLLPVIQTVQQWGLQDMARNMDHGGAA</sequence>
<evidence type="ECO:0000313" key="6">
    <source>
        <dbReference type="Proteomes" id="UP000198901"/>
    </source>
</evidence>
<dbReference type="InterPro" id="IPR036390">
    <property type="entry name" value="WH_DNA-bd_sf"/>
</dbReference>
<dbReference type="SUPFAM" id="SSF46785">
    <property type="entry name" value="Winged helix' DNA-binding domain"/>
    <property type="match status" value="1"/>
</dbReference>
<keyword evidence="1" id="KW-0805">Transcription regulation</keyword>
<organism evidence="5 6">
    <name type="scientific">Siphonobacter aquaeclarae</name>
    <dbReference type="NCBI Taxonomy" id="563176"/>
    <lineage>
        <taxon>Bacteria</taxon>
        <taxon>Pseudomonadati</taxon>
        <taxon>Bacteroidota</taxon>
        <taxon>Cytophagia</taxon>
        <taxon>Cytophagales</taxon>
        <taxon>Cytophagaceae</taxon>
        <taxon>Siphonobacter</taxon>
    </lineage>
</organism>
<evidence type="ECO:0000256" key="3">
    <source>
        <dbReference type="ARBA" id="ARBA00023163"/>
    </source>
</evidence>
<feature type="domain" description="HTH hxlR-type" evidence="4">
    <location>
        <begin position="15"/>
        <end position="113"/>
    </location>
</feature>
<name>A0A1G9K1F4_9BACT</name>
<dbReference type="PANTHER" id="PTHR33204">
    <property type="entry name" value="TRANSCRIPTIONAL REGULATOR, MARR FAMILY"/>
    <property type="match status" value="1"/>
</dbReference>
<accession>A0A1G9K1F4</accession>
<dbReference type="InterPro" id="IPR036388">
    <property type="entry name" value="WH-like_DNA-bd_sf"/>
</dbReference>
<dbReference type="GO" id="GO:0003677">
    <property type="term" value="F:DNA binding"/>
    <property type="evidence" value="ECO:0007669"/>
    <property type="project" value="UniProtKB-KW"/>
</dbReference>
<reference evidence="5 6" key="1">
    <citation type="submission" date="2016-10" db="EMBL/GenBank/DDBJ databases">
        <authorList>
            <person name="de Groot N.N."/>
        </authorList>
    </citation>
    <scope>NUCLEOTIDE SEQUENCE [LARGE SCALE GENOMIC DNA]</scope>
    <source>
        <strain evidence="5 6">DSM 21668</strain>
    </source>
</reference>
<evidence type="ECO:0000256" key="2">
    <source>
        <dbReference type="ARBA" id="ARBA00023125"/>
    </source>
</evidence>
<keyword evidence="3" id="KW-0804">Transcription</keyword>
<dbReference type="AlphaFoldDB" id="A0A1G9K1F4"/>
<dbReference type="EMBL" id="FNGS01000002">
    <property type="protein sequence ID" value="SDL43760.1"/>
    <property type="molecule type" value="Genomic_DNA"/>
</dbReference>
<keyword evidence="6" id="KW-1185">Reference proteome</keyword>